<feature type="non-terminal residue" evidence="5">
    <location>
        <position position="1"/>
    </location>
</feature>
<dbReference type="NCBIfam" id="NF004283">
    <property type="entry name" value="PRK05692.1"/>
    <property type="match status" value="1"/>
</dbReference>
<accession>A0A381REQ2</accession>
<feature type="domain" description="Pyruvate carboxyltransferase" evidence="4">
    <location>
        <begin position="9"/>
        <end position="277"/>
    </location>
</feature>
<comment type="similarity">
    <text evidence="1">Belongs to the HMG-CoA lyase family.</text>
</comment>
<evidence type="ECO:0000256" key="2">
    <source>
        <dbReference type="ARBA" id="ARBA00022723"/>
    </source>
</evidence>
<dbReference type="GO" id="GO:0006552">
    <property type="term" value="P:L-leucine catabolic process"/>
    <property type="evidence" value="ECO:0007669"/>
    <property type="project" value="TreeGrafter"/>
</dbReference>
<dbReference type="Gene3D" id="3.20.20.70">
    <property type="entry name" value="Aldolase class I"/>
    <property type="match status" value="1"/>
</dbReference>
<protein>
    <recommendedName>
        <fullName evidence="4">Pyruvate carboxyltransferase domain-containing protein</fullName>
    </recommendedName>
</protein>
<evidence type="ECO:0000259" key="4">
    <source>
        <dbReference type="PROSITE" id="PS50991"/>
    </source>
</evidence>
<sequence>VKADLPKSVEIREVGPRDGLQNEATIPVEERIALIDALSGTGLAAIEAASFVHPKAIPPMAGSAEVMRGITRVPGVRYRALVPNERGALDALECDVDEIEVVMSVSETHNRKNINMSPEDSVGQIVELTNLAHGQDTPVEAILSTAFGCAYEGDIAPDRVALYARRVLDEAGVDGLSFGDTSGMATPRVVLELLDALGKVDIDISHIGLHFHNTRNTGLANILVAMQQGVCRFDAAIGGLGGCPYSPGATGNVATEDVVHMIEDLGASTGIDLERLIECGLLAEELVGRQLPAQVLRSGPRTRTVDN</sequence>
<dbReference type="InterPro" id="IPR013785">
    <property type="entry name" value="Aldolase_TIM"/>
</dbReference>
<gene>
    <name evidence="5" type="ORF">METZ01_LOCUS41181</name>
</gene>
<dbReference type="CDD" id="cd07938">
    <property type="entry name" value="DRE_TIM_HMGL"/>
    <property type="match status" value="1"/>
</dbReference>
<dbReference type="GO" id="GO:0046872">
    <property type="term" value="F:metal ion binding"/>
    <property type="evidence" value="ECO:0007669"/>
    <property type="project" value="UniProtKB-KW"/>
</dbReference>
<keyword evidence="3" id="KW-0456">Lyase</keyword>
<dbReference type="GO" id="GO:0004419">
    <property type="term" value="F:hydroxymethylglutaryl-CoA lyase activity"/>
    <property type="evidence" value="ECO:0007669"/>
    <property type="project" value="TreeGrafter"/>
</dbReference>
<name>A0A381REQ2_9ZZZZ</name>
<dbReference type="PROSITE" id="PS50991">
    <property type="entry name" value="PYR_CT"/>
    <property type="match status" value="1"/>
</dbReference>
<dbReference type="SUPFAM" id="SSF51569">
    <property type="entry name" value="Aldolase"/>
    <property type="match status" value="1"/>
</dbReference>
<evidence type="ECO:0000256" key="1">
    <source>
        <dbReference type="ARBA" id="ARBA00009405"/>
    </source>
</evidence>
<dbReference type="AlphaFoldDB" id="A0A381REQ2"/>
<dbReference type="FunFam" id="3.20.20.70:FF:000071">
    <property type="entry name" value="Hydroxymethylglutaryl-CoA lyase"/>
    <property type="match status" value="1"/>
</dbReference>
<evidence type="ECO:0000313" key="5">
    <source>
        <dbReference type="EMBL" id="SUZ88327.1"/>
    </source>
</evidence>
<dbReference type="EMBL" id="UINC01001765">
    <property type="protein sequence ID" value="SUZ88327.1"/>
    <property type="molecule type" value="Genomic_DNA"/>
</dbReference>
<organism evidence="5">
    <name type="scientific">marine metagenome</name>
    <dbReference type="NCBI Taxonomy" id="408172"/>
    <lineage>
        <taxon>unclassified sequences</taxon>
        <taxon>metagenomes</taxon>
        <taxon>ecological metagenomes</taxon>
    </lineage>
</organism>
<reference evidence="5" key="1">
    <citation type="submission" date="2018-05" db="EMBL/GenBank/DDBJ databases">
        <authorList>
            <person name="Lanie J.A."/>
            <person name="Ng W.-L."/>
            <person name="Kazmierczak K.M."/>
            <person name="Andrzejewski T.M."/>
            <person name="Davidsen T.M."/>
            <person name="Wayne K.J."/>
            <person name="Tettelin H."/>
            <person name="Glass J.I."/>
            <person name="Rusch D."/>
            <person name="Podicherti R."/>
            <person name="Tsui H.-C.T."/>
            <person name="Winkler M.E."/>
        </authorList>
    </citation>
    <scope>NUCLEOTIDE SEQUENCE</scope>
</reference>
<dbReference type="InterPro" id="IPR000891">
    <property type="entry name" value="PYR_CT"/>
</dbReference>
<dbReference type="InterPro" id="IPR043594">
    <property type="entry name" value="HMGL"/>
</dbReference>
<keyword evidence="2" id="KW-0479">Metal-binding</keyword>
<dbReference type="PANTHER" id="PTHR42738">
    <property type="entry name" value="HYDROXYMETHYLGLUTARYL-COA LYASE"/>
    <property type="match status" value="1"/>
</dbReference>
<proteinExistence type="inferred from homology"/>
<dbReference type="GO" id="GO:0046951">
    <property type="term" value="P:ketone body biosynthetic process"/>
    <property type="evidence" value="ECO:0007669"/>
    <property type="project" value="TreeGrafter"/>
</dbReference>
<dbReference type="PANTHER" id="PTHR42738:SF7">
    <property type="entry name" value="HYDROXYMETHYLGLUTARYL-COA LYASE"/>
    <property type="match status" value="1"/>
</dbReference>
<dbReference type="Pfam" id="PF00682">
    <property type="entry name" value="HMGL-like"/>
    <property type="match status" value="1"/>
</dbReference>
<evidence type="ECO:0000256" key="3">
    <source>
        <dbReference type="ARBA" id="ARBA00023239"/>
    </source>
</evidence>